<evidence type="ECO:0000313" key="1">
    <source>
        <dbReference type="EMBL" id="SHE79495.1"/>
    </source>
</evidence>
<keyword evidence="2" id="KW-1185">Reference proteome</keyword>
<protein>
    <submittedName>
        <fullName evidence="1">Uncharacterized protein</fullName>
    </submittedName>
</protein>
<accession>A0A1M4WE85</accession>
<reference evidence="2" key="1">
    <citation type="submission" date="2016-11" db="EMBL/GenBank/DDBJ databases">
        <authorList>
            <person name="Varghese N."/>
            <person name="Submissions S."/>
        </authorList>
    </citation>
    <scope>NUCLEOTIDE SEQUENCE [LARGE SCALE GENOMIC DNA]</scope>
    <source>
        <strain evidence="2">DSM 29326</strain>
    </source>
</reference>
<proteinExistence type="predicted"/>
<sequence>MIAEIARYLHQPIDQVEEWEDVKFFRYHAQIDPILRAEHPEK</sequence>
<evidence type="ECO:0000313" key="2">
    <source>
        <dbReference type="Proteomes" id="UP000183987"/>
    </source>
</evidence>
<dbReference type="EMBL" id="FQUE01000002">
    <property type="protein sequence ID" value="SHE79495.1"/>
    <property type="molecule type" value="Genomic_DNA"/>
</dbReference>
<dbReference type="AlphaFoldDB" id="A0A1M4WE85"/>
<dbReference type="RefSeq" id="WP_281250634.1">
    <property type="nucleotide sequence ID" value="NZ_FQUE01000002.1"/>
</dbReference>
<name>A0A1M4WE85_LOKAT</name>
<gene>
    <name evidence="1" type="ORF">SAMN05444339_10284</name>
</gene>
<organism evidence="1 2">
    <name type="scientific">Loktanella atrilutea</name>
    <dbReference type="NCBI Taxonomy" id="366533"/>
    <lineage>
        <taxon>Bacteria</taxon>
        <taxon>Pseudomonadati</taxon>
        <taxon>Pseudomonadota</taxon>
        <taxon>Alphaproteobacteria</taxon>
        <taxon>Rhodobacterales</taxon>
        <taxon>Roseobacteraceae</taxon>
        <taxon>Loktanella</taxon>
    </lineage>
</organism>
<dbReference type="Proteomes" id="UP000183987">
    <property type="component" value="Unassembled WGS sequence"/>
</dbReference>